<keyword evidence="1" id="KW-0808">Transferase</keyword>
<dbReference type="Gene3D" id="3.40.47.10">
    <property type="match status" value="1"/>
</dbReference>
<accession>A0A1I5VPE5</accession>
<dbReference type="Pfam" id="PF08545">
    <property type="entry name" value="ACP_syn_III"/>
    <property type="match status" value="1"/>
</dbReference>
<dbReference type="GO" id="GO:0044550">
    <property type="term" value="P:secondary metabolite biosynthetic process"/>
    <property type="evidence" value="ECO:0007669"/>
    <property type="project" value="TreeGrafter"/>
</dbReference>
<evidence type="ECO:0000313" key="5">
    <source>
        <dbReference type="EMBL" id="SFQ09379.1"/>
    </source>
</evidence>
<dbReference type="Proteomes" id="UP000199031">
    <property type="component" value="Unassembled WGS sequence"/>
</dbReference>
<sequence length="335" mass="36907">MSTLIPRITGTGWSVPSAIRKNDDPIFDWLRKNLPDQNMFEGYDERHVLQPNEGLIDIMLPAAIMALENAGKKPCDIDILLGFGSISEYVQPNMLVQVHKELGLSSNTWVIPIGNDYSNYASCLLLADALVRAGRAANILICLGGNWTRNVDYHTPQSISAADGAGAAVVSLSDDASKWFVADYCTVTNSANYGTMFTKAAEYTVPDLVGYPKIYSNHFFQITKEGLKDFGTFGMQQAITSVPELLKKNNLTGADISFMPHQTSQVLVDYWLKQIVPQPAQCLSTIKEFANVTVATHALNLAWFEENKSIEKDNLVMLALGPDMHANAMLLKRNA</sequence>
<dbReference type="RefSeq" id="WP_090657879.1">
    <property type="nucleotide sequence ID" value="NZ_FOXQ01000005.1"/>
</dbReference>
<dbReference type="GO" id="GO:0004315">
    <property type="term" value="F:3-oxoacyl-[acyl-carrier-protein] synthase activity"/>
    <property type="evidence" value="ECO:0007669"/>
    <property type="project" value="InterPro"/>
</dbReference>
<dbReference type="STRING" id="1465490.SAMN05444277_105114"/>
<feature type="domain" description="Beta-ketoacyl-[acyl-carrier-protein] synthase III C-terminal" evidence="3">
    <location>
        <begin position="246"/>
        <end position="332"/>
    </location>
</feature>
<keyword evidence="2" id="KW-0012">Acyltransferase</keyword>
<evidence type="ECO:0000259" key="3">
    <source>
        <dbReference type="Pfam" id="PF08541"/>
    </source>
</evidence>
<dbReference type="EMBL" id="FOXQ01000005">
    <property type="protein sequence ID" value="SFQ09379.1"/>
    <property type="molecule type" value="Genomic_DNA"/>
</dbReference>
<evidence type="ECO:0000313" key="6">
    <source>
        <dbReference type="Proteomes" id="UP000199031"/>
    </source>
</evidence>
<dbReference type="InterPro" id="IPR016039">
    <property type="entry name" value="Thiolase-like"/>
</dbReference>
<name>A0A1I5VPE5_9BACT</name>
<dbReference type="InterPro" id="IPR013751">
    <property type="entry name" value="ACP_syn_III_N"/>
</dbReference>
<dbReference type="PANTHER" id="PTHR34069">
    <property type="entry name" value="3-OXOACYL-[ACYL-CARRIER-PROTEIN] SYNTHASE 3"/>
    <property type="match status" value="1"/>
</dbReference>
<organism evidence="5 6">
    <name type="scientific">Parafilimonas terrae</name>
    <dbReference type="NCBI Taxonomy" id="1465490"/>
    <lineage>
        <taxon>Bacteria</taxon>
        <taxon>Pseudomonadati</taxon>
        <taxon>Bacteroidota</taxon>
        <taxon>Chitinophagia</taxon>
        <taxon>Chitinophagales</taxon>
        <taxon>Chitinophagaceae</taxon>
        <taxon>Parafilimonas</taxon>
    </lineage>
</organism>
<dbReference type="AlphaFoldDB" id="A0A1I5VPE5"/>
<evidence type="ECO:0000256" key="2">
    <source>
        <dbReference type="ARBA" id="ARBA00023315"/>
    </source>
</evidence>
<evidence type="ECO:0000259" key="4">
    <source>
        <dbReference type="Pfam" id="PF08545"/>
    </source>
</evidence>
<keyword evidence="6" id="KW-1185">Reference proteome</keyword>
<evidence type="ECO:0000256" key="1">
    <source>
        <dbReference type="ARBA" id="ARBA00022679"/>
    </source>
</evidence>
<proteinExistence type="predicted"/>
<protein>
    <submittedName>
        <fullName evidence="5">3-oxoacyl-[acyl-carrier-protein] synthase III</fullName>
    </submittedName>
</protein>
<dbReference type="InterPro" id="IPR013747">
    <property type="entry name" value="ACP_syn_III_C"/>
</dbReference>
<dbReference type="PANTHER" id="PTHR34069:SF3">
    <property type="entry name" value="ACYL-COA:ACYL-COA ALKYLTRANSFERASE"/>
    <property type="match status" value="1"/>
</dbReference>
<dbReference type="GO" id="GO:0006633">
    <property type="term" value="P:fatty acid biosynthetic process"/>
    <property type="evidence" value="ECO:0007669"/>
    <property type="project" value="InterPro"/>
</dbReference>
<dbReference type="Pfam" id="PF08541">
    <property type="entry name" value="ACP_syn_III_C"/>
    <property type="match status" value="1"/>
</dbReference>
<gene>
    <name evidence="5" type="ORF">SAMN05444277_105114</name>
</gene>
<reference evidence="5 6" key="1">
    <citation type="submission" date="2016-10" db="EMBL/GenBank/DDBJ databases">
        <authorList>
            <person name="de Groot N.N."/>
        </authorList>
    </citation>
    <scope>NUCLEOTIDE SEQUENCE [LARGE SCALE GENOMIC DNA]</scope>
    <source>
        <strain evidence="5 6">DSM 28286</strain>
    </source>
</reference>
<dbReference type="SUPFAM" id="SSF53901">
    <property type="entry name" value="Thiolase-like"/>
    <property type="match status" value="1"/>
</dbReference>
<feature type="domain" description="Beta-ketoacyl-[acyl-carrier-protein] synthase III N-terminal" evidence="4">
    <location>
        <begin position="124"/>
        <end position="177"/>
    </location>
</feature>
<dbReference type="OrthoDB" id="151547at2"/>